<dbReference type="PANTHER" id="PTHR11773">
    <property type="entry name" value="GLYCINE DEHYDROGENASE, DECARBOXYLATING"/>
    <property type="match status" value="1"/>
</dbReference>
<dbReference type="Gene3D" id="3.90.1150.10">
    <property type="entry name" value="Aspartate Aminotransferase, domain 1"/>
    <property type="match status" value="1"/>
</dbReference>
<evidence type="ECO:0000256" key="1">
    <source>
        <dbReference type="ARBA" id="ARBA00012134"/>
    </source>
</evidence>
<organism evidence="5">
    <name type="scientific">marine metagenome</name>
    <dbReference type="NCBI Taxonomy" id="408172"/>
    <lineage>
        <taxon>unclassified sequences</taxon>
        <taxon>metagenomes</taxon>
        <taxon>ecological metagenomes</taxon>
    </lineage>
</organism>
<feature type="non-terminal residue" evidence="5">
    <location>
        <position position="1"/>
    </location>
</feature>
<evidence type="ECO:0000256" key="3">
    <source>
        <dbReference type="ARBA" id="ARBA00049026"/>
    </source>
</evidence>
<dbReference type="InterPro" id="IPR049315">
    <property type="entry name" value="GDC-P_N"/>
</dbReference>
<protein>
    <recommendedName>
        <fullName evidence="1">glycine dehydrogenase (aminomethyl-transferring)</fullName>
        <ecNumber evidence="1">1.4.4.2</ecNumber>
    </recommendedName>
</protein>
<dbReference type="EC" id="1.4.4.2" evidence="1"/>
<dbReference type="Gene3D" id="6.20.440.10">
    <property type="match status" value="1"/>
</dbReference>
<evidence type="ECO:0000259" key="4">
    <source>
        <dbReference type="Pfam" id="PF02347"/>
    </source>
</evidence>
<accession>A0A382LNL8</accession>
<dbReference type="InterPro" id="IPR015422">
    <property type="entry name" value="PyrdxlP-dep_Trfase_small"/>
</dbReference>
<dbReference type="Gene3D" id="3.40.640.10">
    <property type="entry name" value="Type I PLP-dependent aspartate aminotransferase-like (Major domain)"/>
    <property type="match status" value="1"/>
</dbReference>
<reference evidence="5" key="1">
    <citation type="submission" date="2018-05" db="EMBL/GenBank/DDBJ databases">
        <authorList>
            <person name="Lanie J.A."/>
            <person name="Ng W.-L."/>
            <person name="Kazmierczak K.M."/>
            <person name="Andrzejewski T.M."/>
            <person name="Davidsen T.M."/>
            <person name="Wayne K.J."/>
            <person name="Tettelin H."/>
            <person name="Glass J.I."/>
            <person name="Rusch D."/>
            <person name="Podicherti R."/>
            <person name="Tsui H.-C.T."/>
            <person name="Winkler M.E."/>
        </authorList>
    </citation>
    <scope>NUCLEOTIDE SEQUENCE</scope>
</reference>
<dbReference type="GO" id="GO:0019464">
    <property type="term" value="P:glycine decarboxylation via glycine cleavage system"/>
    <property type="evidence" value="ECO:0007669"/>
    <property type="project" value="TreeGrafter"/>
</dbReference>
<dbReference type="InterPro" id="IPR015421">
    <property type="entry name" value="PyrdxlP-dep_Trfase_major"/>
</dbReference>
<name>A0A382LNL8_9ZZZZ</name>
<dbReference type="InterPro" id="IPR015424">
    <property type="entry name" value="PyrdxlP-dep_Trfase"/>
</dbReference>
<dbReference type="PANTHER" id="PTHR11773:SF1">
    <property type="entry name" value="GLYCINE DEHYDROGENASE (DECARBOXYLATING), MITOCHONDRIAL"/>
    <property type="match status" value="1"/>
</dbReference>
<dbReference type="SUPFAM" id="SSF53383">
    <property type="entry name" value="PLP-dependent transferases"/>
    <property type="match status" value="2"/>
</dbReference>
<dbReference type="GO" id="GO:0005829">
    <property type="term" value="C:cytosol"/>
    <property type="evidence" value="ECO:0007669"/>
    <property type="project" value="TreeGrafter"/>
</dbReference>
<evidence type="ECO:0000256" key="2">
    <source>
        <dbReference type="ARBA" id="ARBA00023002"/>
    </source>
</evidence>
<comment type="catalytic activity">
    <reaction evidence="3">
        <text>N(6)-[(R)-lipoyl]-L-lysyl-[glycine-cleavage complex H protein] + glycine + H(+) = N(6)-[(R)-S(8)-aminomethyldihydrolipoyl]-L-lysyl-[glycine-cleavage complex H protein] + CO2</text>
        <dbReference type="Rhea" id="RHEA:24304"/>
        <dbReference type="Rhea" id="RHEA-COMP:10494"/>
        <dbReference type="Rhea" id="RHEA-COMP:10495"/>
        <dbReference type="ChEBI" id="CHEBI:15378"/>
        <dbReference type="ChEBI" id="CHEBI:16526"/>
        <dbReference type="ChEBI" id="CHEBI:57305"/>
        <dbReference type="ChEBI" id="CHEBI:83099"/>
        <dbReference type="ChEBI" id="CHEBI:83143"/>
        <dbReference type="EC" id="1.4.4.2"/>
    </reaction>
</comment>
<feature type="non-terminal residue" evidence="5">
    <location>
        <position position="397"/>
    </location>
</feature>
<dbReference type="GO" id="GO:0005960">
    <property type="term" value="C:glycine cleavage complex"/>
    <property type="evidence" value="ECO:0007669"/>
    <property type="project" value="TreeGrafter"/>
</dbReference>
<dbReference type="GO" id="GO:0030170">
    <property type="term" value="F:pyridoxal phosphate binding"/>
    <property type="evidence" value="ECO:0007669"/>
    <property type="project" value="TreeGrafter"/>
</dbReference>
<feature type="domain" description="Glycine cleavage system P-protein N-terminal" evidence="4">
    <location>
        <begin position="2"/>
        <end position="112"/>
    </location>
</feature>
<dbReference type="InterPro" id="IPR020581">
    <property type="entry name" value="GDC_P"/>
</dbReference>
<dbReference type="Pfam" id="PF02347">
    <property type="entry name" value="GDC-P"/>
    <property type="match status" value="1"/>
</dbReference>
<evidence type="ECO:0000313" key="5">
    <source>
        <dbReference type="EMBL" id="SVC38318.1"/>
    </source>
</evidence>
<gene>
    <name evidence="5" type="ORF">METZ01_LOCUS291172</name>
</gene>
<dbReference type="GO" id="GO:0004375">
    <property type="term" value="F:glycine dehydrogenase (decarboxylating) activity"/>
    <property type="evidence" value="ECO:0007669"/>
    <property type="project" value="UniProtKB-EC"/>
</dbReference>
<proteinExistence type="predicted"/>
<dbReference type="AlphaFoldDB" id="A0A382LNL8"/>
<dbReference type="EMBL" id="UINC01088258">
    <property type="protein sequence ID" value="SVC38318.1"/>
    <property type="molecule type" value="Genomic_DNA"/>
</dbReference>
<dbReference type="GO" id="GO:0016594">
    <property type="term" value="F:glycine binding"/>
    <property type="evidence" value="ECO:0007669"/>
    <property type="project" value="TreeGrafter"/>
</dbReference>
<keyword evidence="2" id="KW-0560">Oxidoreductase</keyword>
<sequence length="397" mass="42515">ATDHAGRNCHVMVMSTREQHIRKERATSNVCSNQAFLATLAGVATLAKGESGMRDALTAARQSCLATLPHLLALDGVNLAFPESPFFNEIVLRLNRPAAKVIAKAIKSDLHVGIDVSERLPSNAGENLLKISFSDLADEAALEKLVAFFEDTFPASEDADASLTLPEIPAKHLRQGAAGLPRIPEDEIRAYYRKLAELNVSPDDACYPLGSCTMKYNPLVNDWAASLPGFAEVHPQAPAQDIQGPLEVLHEIQEWFAKITGLPAVTTQPVAGAQGELVGLKLFQAYHRDRGESHRDVVFIPKSAHGTNFATAVMAGFAPSNGIIHLEALPDGRIDSADFDAKLAVHGDRLCGVMVTNPNTSGVFETDFQSIADKVHAAGGLVYMDGANMNAIAGHVD</sequence>